<dbReference type="AlphaFoldDB" id="A0A1I6WJF5"/>
<feature type="chain" id="PRO_5011613533" evidence="2">
    <location>
        <begin position="30"/>
        <end position="327"/>
    </location>
</feature>
<dbReference type="STRING" id="311180.SAMN04488050_12431"/>
<keyword evidence="4" id="KW-1185">Reference proteome</keyword>
<keyword evidence="3" id="KW-0675">Receptor</keyword>
<dbReference type="InterPro" id="IPR005064">
    <property type="entry name" value="BUG"/>
</dbReference>
<dbReference type="Gene3D" id="3.40.190.150">
    <property type="entry name" value="Bordetella uptake gene, domain 1"/>
    <property type="match status" value="1"/>
</dbReference>
<comment type="similarity">
    <text evidence="1">Belongs to the UPF0065 (bug) family.</text>
</comment>
<dbReference type="InterPro" id="IPR042100">
    <property type="entry name" value="Bug_dom1"/>
</dbReference>
<dbReference type="EMBL" id="FOZW01000024">
    <property type="protein sequence ID" value="SFT26097.1"/>
    <property type="molecule type" value="Genomic_DNA"/>
</dbReference>
<dbReference type="PANTHER" id="PTHR42928">
    <property type="entry name" value="TRICARBOXYLATE-BINDING PROTEIN"/>
    <property type="match status" value="1"/>
</dbReference>
<organism evidence="3 4">
    <name type="scientific">Alloyangia pacifica</name>
    <dbReference type="NCBI Taxonomy" id="311180"/>
    <lineage>
        <taxon>Bacteria</taxon>
        <taxon>Pseudomonadati</taxon>
        <taxon>Pseudomonadota</taxon>
        <taxon>Alphaproteobacteria</taxon>
        <taxon>Rhodobacterales</taxon>
        <taxon>Roseobacteraceae</taxon>
        <taxon>Alloyangia</taxon>
    </lineage>
</organism>
<accession>A0A1I6WJF5</accession>
<reference evidence="4" key="1">
    <citation type="submission" date="2016-10" db="EMBL/GenBank/DDBJ databases">
        <authorList>
            <person name="Varghese N."/>
            <person name="Submissions S."/>
        </authorList>
    </citation>
    <scope>NUCLEOTIDE SEQUENCE [LARGE SCALE GENOMIC DNA]</scope>
    <source>
        <strain evidence="4">DSM 26894</strain>
    </source>
</reference>
<dbReference type="Gene3D" id="3.40.190.10">
    <property type="entry name" value="Periplasmic binding protein-like II"/>
    <property type="match status" value="1"/>
</dbReference>
<dbReference type="PIRSF" id="PIRSF017082">
    <property type="entry name" value="YflP"/>
    <property type="match status" value="1"/>
</dbReference>
<evidence type="ECO:0000256" key="1">
    <source>
        <dbReference type="ARBA" id="ARBA00006987"/>
    </source>
</evidence>
<dbReference type="Pfam" id="PF03401">
    <property type="entry name" value="TctC"/>
    <property type="match status" value="1"/>
</dbReference>
<evidence type="ECO:0000313" key="3">
    <source>
        <dbReference type="EMBL" id="SFT26097.1"/>
    </source>
</evidence>
<proteinExistence type="inferred from homology"/>
<dbReference type="PANTHER" id="PTHR42928:SF5">
    <property type="entry name" value="BLR1237 PROTEIN"/>
    <property type="match status" value="1"/>
</dbReference>
<evidence type="ECO:0000313" key="4">
    <source>
        <dbReference type="Proteomes" id="UP000199392"/>
    </source>
</evidence>
<gene>
    <name evidence="3" type="ORF">SAMN04488050_12431</name>
</gene>
<protein>
    <submittedName>
        <fullName evidence="3">Tripartite-type tricarboxylate transporter, receptor component TctC</fullName>
    </submittedName>
</protein>
<dbReference type="SUPFAM" id="SSF53850">
    <property type="entry name" value="Periplasmic binding protein-like II"/>
    <property type="match status" value="1"/>
</dbReference>
<name>A0A1I6WJF5_9RHOB</name>
<evidence type="ECO:0000256" key="2">
    <source>
        <dbReference type="SAM" id="SignalP"/>
    </source>
</evidence>
<keyword evidence="2" id="KW-0732">Signal</keyword>
<feature type="signal peptide" evidence="2">
    <location>
        <begin position="1"/>
        <end position="29"/>
    </location>
</feature>
<sequence length="327" mass="33572">MFHEALLRSRQALCLAGIALVATAGGALAEWPEKAVTVIVPWSAGGGTDATARAVASELEERLGQPFNVVNRTGGGGLVGHSAIANAPADGYTLGVITIESTMFAAQGLPGVTPEDYTYIGRFNADPIAINIAADADYSDAQGLIDVVRADPGAVAASGANRGGLSHLAWIGLLDKLDIDPAAATWVATDGSAPAMQQLASGAIDVVSTSPAEAQSLVDAGEAKTVALISSERSSLYPDLPTTTELFDTDWSPLPFRGVAAPKGIPDEVVAKVEAALQEITEDPDFQSFMASRGFSVAYQDAAMFERTVMSSSEGLASAMSSAGLSQ</sequence>
<dbReference type="Proteomes" id="UP000199392">
    <property type="component" value="Unassembled WGS sequence"/>
</dbReference>
<dbReference type="CDD" id="cd07012">
    <property type="entry name" value="PBP2_Bug_TTT"/>
    <property type="match status" value="1"/>
</dbReference>